<dbReference type="Gene3D" id="1.10.10.60">
    <property type="entry name" value="Homeodomain-like"/>
    <property type="match status" value="1"/>
</dbReference>
<dbReference type="InterPro" id="IPR001647">
    <property type="entry name" value="HTH_TetR"/>
</dbReference>
<dbReference type="Proteomes" id="UP000092213">
    <property type="component" value="Chromosome"/>
</dbReference>
<evidence type="ECO:0000313" key="7">
    <source>
        <dbReference type="Proteomes" id="UP000092213"/>
    </source>
</evidence>
<dbReference type="AlphaFoldDB" id="A0A193FZ46"/>
<dbReference type="PANTHER" id="PTHR47506:SF1">
    <property type="entry name" value="HTH-TYPE TRANSCRIPTIONAL REGULATOR YJDC"/>
    <property type="match status" value="1"/>
</dbReference>
<gene>
    <name evidence="6" type="ORF">BAU08_16015</name>
</gene>
<dbReference type="InterPro" id="IPR011075">
    <property type="entry name" value="TetR_C"/>
</dbReference>
<proteinExistence type="predicted"/>
<keyword evidence="2 4" id="KW-0238">DNA-binding</keyword>
<evidence type="ECO:0000256" key="1">
    <source>
        <dbReference type="ARBA" id="ARBA00023015"/>
    </source>
</evidence>
<dbReference type="SUPFAM" id="SSF48498">
    <property type="entry name" value="Tetracyclin repressor-like, C-terminal domain"/>
    <property type="match status" value="1"/>
</dbReference>
<dbReference type="RefSeq" id="WP_066670408.1">
    <property type="nucleotide sequence ID" value="NZ_CP016171.1"/>
</dbReference>
<dbReference type="InterPro" id="IPR036271">
    <property type="entry name" value="Tet_transcr_reg_TetR-rel_C_sf"/>
</dbReference>
<dbReference type="EMBL" id="CP016171">
    <property type="protein sequence ID" value="ANN72658.1"/>
    <property type="molecule type" value="Genomic_DNA"/>
</dbReference>
<dbReference type="Pfam" id="PF16925">
    <property type="entry name" value="TetR_C_13"/>
    <property type="match status" value="1"/>
</dbReference>
<feature type="domain" description="HTH tetR-type" evidence="5">
    <location>
        <begin position="9"/>
        <end position="71"/>
    </location>
</feature>
<dbReference type="SUPFAM" id="SSF46689">
    <property type="entry name" value="Homeodomain-like"/>
    <property type="match status" value="1"/>
</dbReference>
<evidence type="ECO:0000256" key="3">
    <source>
        <dbReference type="ARBA" id="ARBA00023163"/>
    </source>
</evidence>
<dbReference type="GO" id="GO:0003677">
    <property type="term" value="F:DNA binding"/>
    <property type="evidence" value="ECO:0007669"/>
    <property type="project" value="UniProtKB-UniRule"/>
</dbReference>
<dbReference type="Pfam" id="PF00440">
    <property type="entry name" value="TetR_N"/>
    <property type="match status" value="1"/>
</dbReference>
<evidence type="ECO:0000259" key="5">
    <source>
        <dbReference type="PROSITE" id="PS50977"/>
    </source>
</evidence>
<evidence type="ECO:0000256" key="2">
    <source>
        <dbReference type="ARBA" id="ARBA00023125"/>
    </source>
</evidence>
<dbReference type="Gene3D" id="1.10.357.10">
    <property type="entry name" value="Tetracycline Repressor, domain 2"/>
    <property type="match status" value="1"/>
</dbReference>
<feature type="DNA-binding region" description="H-T-H motif" evidence="4">
    <location>
        <begin position="34"/>
        <end position="53"/>
    </location>
</feature>
<dbReference type="STRING" id="463025.BAU08_16015"/>
<name>A0A193FZ46_9BORD</name>
<dbReference type="InterPro" id="IPR009057">
    <property type="entry name" value="Homeodomain-like_sf"/>
</dbReference>
<keyword evidence="1" id="KW-0805">Transcription regulation</keyword>
<organism evidence="6 7">
    <name type="scientific">Bordetella bronchialis</name>
    <dbReference type="NCBI Taxonomy" id="463025"/>
    <lineage>
        <taxon>Bacteria</taxon>
        <taxon>Pseudomonadati</taxon>
        <taxon>Pseudomonadota</taxon>
        <taxon>Betaproteobacteria</taxon>
        <taxon>Burkholderiales</taxon>
        <taxon>Alcaligenaceae</taxon>
        <taxon>Bordetella</taxon>
    </lineage>
</organism>
<dbReference type="PROSITE" id="PS50977">
    <property type="entry name" value="HTH_TETR_2"/>
    <property type="match status" value="1"/>
</dbReference>
<sequence>MAQMGRPRTFDRDAAIEQALHLFWEQGYESTSLSQLKAAIGGGISSPSFYAAFGSKAALFQECAERYLSTHAKVTDSLWDKTLPPRQALETTLRRSARMQCDPRHPKGCMVALGTMSAPSPEFATVTAPLARSRARTRTGIKACIERGVAEGALPADTDVAALATLFNSFLLGLSTLARDGVGLAAMDAAISQAMRLWDGAAARPSGRKPRQG</sequence>
<protein>
    <submittedName>
        <fullName evidence="6">TetR family transcriptional regulator</fullName>
    </submittedName>
</protein>
<dbReference type="PANTHER" id="PTHR47506">
    <property type="entry name" value="TRANSCRIPTIONAL REGULATORY PROTEIN"/>
    <property type="match status" value="1"/>
</dbReference>
<accession>A0A193FZ46</accession>
<evidence type="ECO:0000313" key="6">
    <source>
        <dbReference type="EMBL" id="ANN72658.1"/>
    </source>
</evidence>
<reference evidence="6 7" key="1">
    <citation type="submission" date="2016-06" db="EMBL/GenBank/DDBJ databases">
        <title>Complete genome sequences of Bordetella bronchialis and Bordetella flabilis.</title>
        <authorList>
            <person name="LiPuma J.J."/>
            <person name="Spilker T."/>
        </authorList>
    </citation>
    <scope>NUCLEOTIDE SEQUENCE [LARGE SCALE GENOMIC DNA]</scope>
    <source>
        <strain evidence="6 7">AU17976</strain>
    </source>
</reference>
<evidence type="ECO:0000256" key="4">
    <source>
        <dbReference type="PROSITE-ProRule" id="PRU00335"/>
    </source>
</evidence>
<keyword evidence="3" id="KW-0804">Transcription</keyword>